<gene>
    <name evidence="1" type="ORF">WT27_23730</name>
</gene>
<sequence>MERMQHPSNNAVLGAPKGWDQAELPCGALPITRVTENGVTRVVSFWKPNADELAALAAGKPVMLFVVGATMPPVALAVEGA</sequence>
<reference evidence="1 2" key="1">
    <citation type="submission" date="2015-11" db="EMBL/GenBank/DDBJ databases">
        <title>Expanding the genomic diversity of Burkholderia species for the development of highly accurate diagnostics.</title>
        <authorList>
            <person name="Sahl J."/>
            <person name="Keim P."/>
            <person name="Wagner D."/>
        </authorList>
    </citation>
    <scope>NUCLEOTIDE SEQUENCE [LARGE SCALE GENOMIC DNA]</scope>
    <source>
        <strain evidence="1 2">MSMB1301WGS</strain>
    </source>
</reference>
<name>A0A105W1R0_9BURK</name>
<dbReference type="Proteomes" id="UP000062317">
    <property type="component" value="Unassembled WGS sequence"/>
</dbReference>
<comment type="caution">
    <text evidence="1">The sequence shown here is derived from an EMBL/GenBank/DDBJ whole genome shotgun (WGS) entry which is preliminary data.</text>
</comment>
<proteinExistence type="predicted"/>
<protein>
    <submittedName>
        <fullName evidence="1">Uncharacterized protein</fullName>
    </submittedName>
</protein>
<dbReference type="AlphaFoldDB" id="A0A105W1R0"/>
<keyword evidence="2" id="KW-1185">Reference proteome</keyword>
<accession>A0A105W1R0</accession>
<evidence type="ECO:0000313" key="1">
    <source>
        <dbReference type="EMBL" id="KVV57943.1"/>
    </source>
</evidence>
<dbReference type="EMBL" id="LPEQ01000009">
    <property type="protein sequence ID" value="KVV57943.1"/>
    <property type="molecule type" value="Genomic_DNA"/>
</dbReference>
<organism evidence="1 2">
    <name type="scientific">Burkholderia territorii</name>
    <dbReference type="NCBI Taxonomy" id="1503055"/>
    <lineage>
        <taxon>Bacteria</taxon>
        <taxon>Pseudomonadati</taxon>
        <taxon>Pseudomonadota</taxon>
        <taxon>Betaproteobacteria</taxon>
        <taxon>Burkholderiales</taxon>
        <taxon>Burkholderiaceae</taxon>
        <taxon>Burkholderia</taxon>
        <taxon>Burkholderia cepacia complex</taxon>
    </lineage>
</organism>
<evidence type="ECO:0000313" key="2">
    <source>
        <dbReference type="Proteomes" id="UP000062317"/>
    </source>
</evidence>